<protein>
    <submittedName>
        <fullName evidence="1">Uncharacterized protein</fullName>
    </submittedName>
</protein>
<name>A0A1V6SHL7_9EURO</name>
<gene>
    <name evidence="1" type="ORF">PENFLA_c046G02559</name>
</gene>
<comment type="caution">
    <text evidence="1">The sequence shown here is derived from an EMBL/GenBank/DDBJ whole genome shotgun (WGS) entry which is preliminary data.</text>
</comment>
<evidence type="ECO:0000313" key="1">
    <source>
        <dbReference type="EMBL" id="OQE13521.1"/>
    </source>
</evidence>
<dbReference type="Proteomes" id="UP000191342">
    <property type="component" value="Unassembled WGS sequence"/>
</dbReference>
<dbReference type="OrthoDB" id="4757738at2759"/>
<sequence>MADRHARLYLRLAGSANNSAVDAELIPVGHIIHQESIVRCGISNKPDVGKEITKAFRSFVKGDLADGISTVVQDGIGLLVGSYEGNQSTRTSYTITTGDLGGI</sequence>
<dbReference type="EMBL" id="MLQL01000046">
    <property type="protein sequence ID" value="OQE13521.1"/>
    <property type="molecule type" value="Genomic_DNA"/>
</dbReference>
<dbReference type="AlphaFoldDB" id="A0A1V6SHL7"/>
<reference evidence="2" key="1">
    <citation type="journal article" date="2017" name="Nat. Microbiol.">
        <title>Global analysis of biosynthetic gene clusters reveals vast potential of secondary metabolite production in Penicillium species.</title>
        <authorList>
            <person name="Nielsen J.C."/>
            <person name="Grijseels S."/>
            <person name="Prigent S."/>
            <person name="Ji B."/>
            <person name="Dainat J."/>
            <person name="Nielsen K.F."/>
            <person name="Frisvad J.C."/>
            <person name="Workman M."/>
            <person name="Nielsen J."/>
        </authorList>
    </citation>
    <scope>NUCLEOTIDE SEQUENCE [LARGE SCALE GENOMIC DNA]</scope>
    <source>
        <strain evidence="2">IBT 14082</strain>
    </source>
</reference>
<dbReference type="STRING" id="254877.A0A1V6SHL7"/>
<accession>A0A1V6SHL7</accession>
<organism evidence="1 2">
    <name type="scientific">Penicillium flavigenum</name>
    <dbReference type="NCBI Taxonomy" id="254877"/>
    <lineage>
        <taxon>Eukaryota</taxon>
        <taxon>Fungi</taxon>
        <taxon>Dikarya</taxon>
        <taxon>Ascomycota</taxon>
        <taxon>Pezizomycotina</taxon>
        <taxon>Eurotiomycetes</taxon>
        <taxon>Eurotiomycetidae</taxon>
        <taxon>Eurotiales</taxon>
        <taxon>Aspergillaceae</taxon>
        <taxon>Penicillium</taxon>
    </lineage>
</organism>
<evidence type="ECO:0000313" key="2">
    <source>
        <dbReference type="Proteomes" id="UP000191342"/>
    </source>
</evidence>
<keyword evidence="2" id="KW-1185">Reference proteome</keyword>
<proteinExistence type="predicted"/>